<dbReference type="Proteomes" id="UP001152766">
    <property type="component" value="Unassembled WGS sequence"/>
</dbReference>
<dbReference type="InterPro" id="IPR055013">
    <property type="entry name" value="CzcI"/>
</dbReference>
<comment type="caution">
    <text evidence="2">The sequence shown here is derived from an EMBL/GenBank/DDBJ whole genome shotgun (WGS) entry which is preliminary data.</text>
</comment>
<dbReference type="GO" id="GO:0046686">
    <property type="term" value="P:response to cadmium ion"/>
    <property type="evidence" value="ECO:0007669"/>
    <property type="project" value="InterPro"/>
</dbReference>
<organism evidence="2 3">
    <name type="scientific">Pelomonas aquatica</name>
    <dbReference type="NCBI Taxonomy" id="431058"/>
    <lineage>
        <taxon>Bacteria</taxon>
        <taxon>Pseudomonadati</taxon>
        <taxon>Pseudomonadota</taxon>
        <taxon>Betaproteobacteria</taxon>
        <taxon>Burkholderiales</taxon>
        <taxon>Sphaerotilaceae</taxon>
        <taxon>Roseateles</taxon>
    </lineage>
</organism>
<accession>A0A9X4LIL0</accession>
<evidence type="ECO:0000256" key="1">
    <source>
        <dbReference type="SAM" id="SignalP"/>
    </source>
</evidence>
<dbReference type="EMBL" id="SGUG01000028">
    <property type="protein sequence ID" value="MDG0864187.1"/>
    <property type="molecule type" value="Genomic_DNA"/>
</dbReference>
<feature type="signal peptide" evidence="1">
    <location>
        <begin position="1"/>
        <end position="31"/>
    </location>
</feature>
<name>A0A9X4LIL0_9BURK</name>
<keyword evidence="3" id="KW-1185">Reference proteome</keyword>
<sequence>MTIRRLHRLTAAFLVALSFLLPLQVAWGAAAAYCEHETTTQGAKHFGHHQHEHKADAHDAEAKKSVAKKLVVDNDCASCHISSSAIAADAAAGLWPAGLAAGLVAVTSDAHASAPTRAPDRPQWRRLA</sequence>
<dbReference type="RefSeq" id="WP_268153613.1">
    <property type="nucleotide sequence ID" value="NZ_JAPPUW010000025.1"/>
</dbReference>
<evidence type="ECO:0000313" key="3">
    <source>
        <dbReference type="Proteomes" id="UP001152766"/>
    </source>
</evidence>
<feature type="chain" id="PRO_5040724000" evidence="1">
    <location>
        <begin position="32"/>
        <end position="128"/>
    </location>
</feature>
<proteinExistence type="predicted"/>
<keyword evidence="1" id="KW-0732">Signal</keyword>
<dbReference type="AlphaFoldDB" id="A0A9X4LIL0"/>
<dbReference type="NCBIfam" id="NF045614">
    <property type="entry name" value="efflu_CzcI_Cupr"/>
    <property type="match status" value="1"/>
</dbReference>
<protein>
    <submittedName>
        <fullName evidence="2">Cobalt-zinc-cadmium resistance protein</fullName>
    </submittedName>
</protein>
<reference evidence="2" key="1">
    <citation type="submission" date="2019-02" db="EMBL/GenBank/DDBJ databases">
        <title>Draft genome of the type strain Pelomonas aquatica CCUG 52575T.</title>
        <authorList>
            <person name="Gomila M."/>
            <person name="Lalucat J."/>
        </authorList>
    </citation>
    <scope>NUCLEOTIDE SEQUENCE</scope>
    <source>
        <strain evidence="2">CCUG 52575</strain>
    </source>
</reference>
<gene>
    <name evidence="2" type="ORF">EXJ73_17135</name>
</gene>
<evidence type="ECO:0000313" key="2">
    <source>
        <dbReference type="EMBL" id="MDG0864187.1"/>
    </source>
</evidence>